<comment type="caution">
    <text evidence="6">The sequence shown here is derived from an EMBL/GenBank/DDBJ whole genome shotgun (WGS) entry which is preliminary data.</text>
</comment>
<evidence type="ECO:0000313" key="7">
    <source>
        <dbReference type="Proteomes" id="UP000317036"/>
    </source>
</evidence>
<dbReference type="Gene3D" id="1.10.10.60">
    <property type="entry name" value="Homeodomain-like"/>
    <property type="match status" value="2"/>
</dbReference>
<dbReference type="AlphaFoldDB" id="A0A559K735"/>
<evidence type="ECO:0000256" key="1">
    <source>
        <dbReference type="ARBA" id="ARBA00023015"/>
    </source>
</evidence>
<keyword evidence="1" id="KW-0805">Transcription regulation</keyword>
<protein>
    <submittedName>
        <fullName evidence="6">Helix-turn-helix domain-containing protein</fullName>
    </submittedName>
</protein>
<gene>
    <name evidence="6" type="ORF">FPZ49_21045</name>
</gene>
<dbReference type="Pfam" id="PF12833">
    <property type="entry name" value="HTH_18"/>
    <property type="match status" value="1"/>
</dbReference>
<dbReference type="PANTHER" id="PTHR43280">
    <property type="entry name" value="ARAC-FAMILY TRANSCRIPTIONAL REGULATOR"/>
    <property type="match status" value="1"/>
</dbReference>
<organism evidence="6 7">
    <name type="scientific">Paenibacillus cremeus</name>
    <dbReference type="NCBI Taxonomy" id="2163881"/>
    <lineage>
        <taxon>Bacteria</taxon>
        <taxon>Bacillati</taxon>
        <taxon>Bacillota</taxon>
        <taxon>Bacilli</taxon>
        <taxon>Bacillales</taxon>
        <taxon>Paenibacillaceae</taxon>
        <taxon>Paenibacillus</taxon>
    </lineage>
</organism>
<dbReference type="PROSITE" id="PS00041">
    <property type="entry name" value="HTH_ARAC_FAMILY_1"/>
    <property type="match status" value="1"/>
</dbReference>
<keyword evidence="3" id="KW-0804">Transcription</keyword>
<dbReference type="GO" id="GO:0003700">
    <property type="term" value="F:DNA-binding transcription factor activity"/>
    <property type="evidence" value="ECO:0007669"/>
    <property type="project" value="InterPro"/>
</dbReference>
<dbReference type="Pfam" id="PF17853">
    <property type="entry name" value="GGDEF_2"/>
    <property type="match status" value="1"/>
</dbReference>
<evidence type="ECO:0000313" key="6">
    <source>
        <dbReference type="EMBL" id="TVY07941.1"/>
    </source>
</evidence>
<dbReference type="EMBL" id="VNJI01000029">
    <property type="protein sequence ID" value="TVY07941.1"/>
    <property type="molecule type" value="Genomic_DNA"/>
</dbReference>
<reference evidence="6 7" key="1">
    <citation type="submission" date="2019-07" db="EMBL/GenBank/DDBJ databases">
        <authorList>
            <person name="Kim J."/>
        </authorList>
    </citation>
    <scope>NUCLEOTIDE SEQUENCE [LARGE SCALE GENOMIC DNA]</scope>
    <source>
        <strain evidence="6 7">JC52</strain>
    </source>
</reference>
<feature type="domain" description="HTH araC/xylS-type" evidence="5">
    <location>
        <begin position="677"/>
        <end position="774"/>
    </location>
</feature>
<keyword evidence="4" id="KW-1133">Transmembrane helix</keyword>
<evidence type="ECO:0000259" key="5">
    <source>
        <dbReference type="PROSITE" id="PS01124"/>
    </source>
</evidence>
<keyword evidence="4" id="KW-0812">Transmembrane</keyword>
<keyword evidence="4" id="KW-0472">Membrane</keyword>
<dbReference type="InterPro" id="IPR018062">
    <property type="entry name" value="HTH_AraC-typ_CS"/>
</dbReference>
<dbReference type="SUPFAM" id="SSF46689">
    <property type="entry name" value="Homeodomain-like"/>
    <property type="match status" value="2"/>
</dbReference>
<dbReference type="PANTHER" id="PTHR43280:SF2">
    <property type="entry name" value="HTH-TYPE TRANSCRIPTIONAL REGULATOR EXSA"/>
    <property type="match status" value="1"/>
</dbReference>
<dbReference type="OrthoDB" id="1975037at2"/>
<dbReference type="Proteomes" id="UP000317036">
    <property type="component" value="Unassembled WGS sequence"/>
</dbReference>
<dbReference type="InterPro" id="IPR018060">
    <property type="entry name" value="HTH_AraC"/>
</dbReference>
<dbReference type="InterPro" id="IPR009057">
    <property type="entry name" value="Homeodomain-like_sf"/>
</dbReference>
<evidence type="ECO:0000256" key="4">
    <source>
        <dbReference type="SAM" id="Phobius"/>
    </source>
</evidence>
<dbReference type="SMART" id="SM00342">
    <property type="entry name" value="HTH_ARAC"/>
    <property type="match status" value="1"/>
</dbReference>
<feature type="transmembrane region" description="Helical" evidence="4">
    <location>
        <begin position="310"/>
        <end position="328"/>
    </location>
</feature>
<evidence type="ECO:0000256" key="2">
    <source>
        <dbReference type="ARBA" id="ARBA00023125"/>
    </source>
</evidence>
<evidence type="ECO:0000256" key="3">
    <source>
        <dbReference type="ARBA" id="ARBA00023163"/>
    </source>
</evidence>
<sequence length="777" mass="88987">MLNWIASRFRPSTSVGVRSSQGKYLYRLIWWGCISVCIPVILAGAVYYQLSMNRVKEQITSEGQSSLLLMRDRSEHMLQGIEQESLKLSVDPILSKVSPRQDSGNSMIWHTDFLDKIALVKNSNSFIDEIYFYSSSENTVLSNRYGVIAKDEYRYREDIDRIIADGEISKWAYMPSAQKDGYITFARVIPNTGAEGAKGVLAFEIDTSSFSKFMEADSYILPLEQHLVIINYRKLSLRQDSGQEIINQLASLPGLDTILKAEQNADSFIGKGVNGASAQYLYSKNVFGRIYVTVVSEEVMAGQLNWIRGVTLLVLFFFILFGVILTYFNSKRAYNPIEQLMKHSKALRVGRVQSKENEFEYIKECLDFLDNESEKLDQVMTKIQPTLIERCLQQLLLGEYIRREPLLRDCEAFGISVNSTNVVLIVDADNITKDKRFRPEEKGIIAFVISNVMGELLQENESVQGYVIPYQGKGAALLQFQQDTDQATMLKMTMRYAHSVCTSLKHHLSMDVFVGVGRFYSHIDDVPVSYKEAEIAMQYRIFKDTVPVLFIEDLELTKKQSAFHYPKISERAILESLERGEYDAAAQYLSEFVESLSISPSYSFIYQSYYMLLFSIVDNLEKQGVNLLDILEHNLFGQLQAKQTYKEIYHWFVEVVFPLYQWLADNYRSESGLSAVKKVCKYIKENCSKDVSLVQCADLVGMSPSYLSRLFKKETGINFLEYVVECKMTEATRLLSETNQSISEVAEAVGYSERNLNRIFQRYTKMTPGTFRTKQRS</sequence>
<feature type="transmembrane region" description="Helical" evidence="4">
    <location>
        <begin position="28"/>
        <end position="48"/>
    </location>
</feature>
<dbReference type="RefSeq" id="WP_144850587.1">
    <property type="nucleotide sequence ID" value="NZ_VNJI01000029.1"/>
</dbReference>
<dbReference type="GO" id="GO:0043565">
    <property type="term" value="F:sequence-specific DNA binding"/>
    <property type="evidence" value="ECO:0007669"/>
    <property type="project" value="InterPro"/>
</dbReference>
<keyword evidence="7" id="KW-1185">Reference proteome</keyword>
<dbReference type="PROSITE" id="PS01124">
    <property type="entry name" value="HTH_ARAC_FAMILY_2"/>
    <property type="match status" value="1"/>
</dbReference>
<dbReference type="InterPro" id="IPR041522">
    <property type="entry name" value="CdaR_GGDEF"/>
</dbReference>
<name>A0A559K735_9BACL</name>
<accession>A0A559K735</accession>
<proteinExistence type="predicted"/>
<keyword evidence="2" id="KW-0238">DNA-binding</keyword>